<comment type="caution">
    <text evidence="14">The sequence shown here is derived from an EMBL/GenBank/DDBJ whole genome shotgun (WGS) entry which is preliminary data.</text>
</comment>
<keyword evidence="6" id="KW-0028">Amino-acid biosynthesis</keyword>
<dbReference type="PANTHER" id="PTHR42690">
    <property type="entry name" value="THREONINE SYNTHASE FAMILY MEMBER"/>
    <property type="match status" value="1"/>
</dbReference>
<keyword evidence="9 14" id="KW-0456">Lyase</keyword>
<gene>
    <name evidence="14" type="ORF">QO010_004467</name>
</gene>
<dbReference type="GO" id="GO:0004795">
    <property type="term" value="F:threonine synthase activity"/>
    <property type="evidence" value="ECO:0007669"/>
    <property type="project" value="UniProtKB-EC"/>
</dbReference>
<comment type="similarity">
    <text evidence="3">Belongs to the threonine synthase family.</text>
</comment>
<evidence type="ECO:0000256" key="8">
    <source>
        <dbReference type="ARBA" id="ARBA00022898"/>
    </source>
</evidence>
<dbReference type="InterPro" id="IPR000634">
    <property type="entry name" value="Ser/Thr_deHydtase_PyrdxlP-BS"/>
</dbReference>
<evidence type="ECO:0000256" key="2">
    <source>
        <dbReference type="ARBA" id="ARBA00004979"/>
    </source>
</evidence>
<dbReference type="PANTHER" id="PTHR42690:SF1">
    <property type="entry name" value="THREONINE SYNTHASE-LIKE 2"/>
    <property type="match status" value="1"/>
</dbReference>
<dbReference type="InterPro" id="IPR036052">
    <property type="entry name" value="TrpB-like_PALP_sf"/>
</dbReference>
<evidence type="ECO:0000256" key="1">
    <source>
        <dbReference type="ARBA" id="ARBA00001933"/>
    </source>
</evidence>
<dbReference type="NCBIfam" id="TIGR00260">
    <property type="entry name" value="thrC"/>
    <property type="match status" value="1"/>
</dbReference>
<reference evidence="14 15" key="1">
    <citation type="submission" date="2023-07" db="EMBL/GenBank/DDBJ databases">
        <title>Genomic Encyclopedia of Type Strains, Phase IV (KMG-IV): sequencing the most valuable type-strain genomes for metagenomic binning, comparative biology and taxonomic classification.</title>
        <authorList>
            <person name="Goeker M."/>
        </authorList>
    </citation>
    <scope>NUCLEOTIDE SEQUENCE [LARGE SCALE GENOMIC DNA]</scope>
    <source>
        <strain evidence="14 15">DSM 18695</strain>
    </source>
</reference>
<evidence type="ECO:0000256" key="5">
    <source>
        <dbReference type="ARBA" id="ARBA00018679"/>
    </source>
</evidence>
<keyword evidence="15" id="KW-1185">Reference proteome</keyword>
<keyword evidence="8" id="KW-0663">Pyridoxal phosphate</keyword>
<evidence type="ECO:0000259" key="12">
    <source>
        <dbReference type="Pfam" id="PF00291"/>
    </source>
</evidence>
<feature type="domain" description="Tryptophan synthase beta chain-like PALP" evidence="12">
    <location>
        <begin position="105"/>
        <end position="358"/>
    </location>
</feature>
<accession>A0ABU0IXC6</accession>
<name>A0ABU0IXC6_9CAUL</name>
<evidence type="ECO:0000256" key="9">
    <source>
        <dbReference type="ARBA" id="ARBA00023239"/>
    </source>
</evidence>
<dbReference type="Gene3D" id="3.90.1380.10">
    <property type="entry name" value="Threonine synthase, N-terminal domain"/>
    <property type="match status" value="1"/>
</dbReference>
<keyword evidence="7" id="KW-0791">Threonine biosynthesis</keyword>
<organism evidence="14 15">
    <name type="scientific">Caulobacter ginsengisoli</name>
    <dbReference type="NCBI Taxonomy" id="400775"/>
    <lineage>
        <taxon>Bacteria</taxon>
        <taxon>Pseudomonadati</taxon>
        <taxon>Pseudomonadota</taxon>
        <taxon>Alphaproteobacteria</taxon>
        <taxon>Caulobacterales</taxon>
        <taxon>Caulobacteraceae</taxon>
        <taxon>Caulobacter</taxon>
    </lineage>
</organism>
<dbReference type="SUPFAM" id="SSF53686">
    <property type="entry name" value="Tryptophan synthase beta subunit-like PLP-dependent enzymes"/>
    <property type="match status" value="1"/>
</dbReference>
<dbReference type="EC" id="4.2.3.1" evidence="4 11"/>
<comment type="cofactor">
    <cofactor evidence="1">
        <name>pyridoxal 5'-phosphate</name>
        <dbReference type="ChEBI" id="CHEBI:597326"/>
    </cofactor>
</comment>
<protein>
    <recommendedName>
        <fullName evidence="5 11">Threonine synthase</fullName>
        <ecNumber evidence="4 11">4.2.3.1</ecNumber>
    </recommendedName>
</protein>
<dbReference type="InterPro" id="IPR029144">
    <property type="entry name" value="Thr_synth_N"/>
</dbReference>
<evidence type="ECO:0000256" key="11">
    <source>
        <dbReference type="NCBIfam" id="TIGR00260"/>
    </source>
</evidence>
<dbReference type="InterPro" id="IPR051166">
    <property type="entry name" value="Threonine_Synthase"/>
</dbReference>
<feature type="domain" description="Threonine synthase N-terminal" evidence="13">
    <location>
        <begin position="2"/>
        <end position="84"/>
    </location>
</feature>
<comment type="pathway">
    <text evidence="2">Amino-acid biosynthesis; L-threonine biosynthesis; L-threonine from L-aspartate: step 5/5.</text>
</comment>
<evidence type="ECO:0000313" key="15">
    <source>
        <dbReference type="Proteomes" id="UP001228905"/>
    </source>
</evidence>
<comment type="catalytic activity">
    <reaction evidence="10">
        <text>O-phospho-L-homoserine + H2O = L-threonine + phosphate</text>
        <dbReference type="Rhea" id="RHEA:10840"/>
        <dbReference type="ChEBI" id="CHEBI:15377"/>
        <dbReference type="ChEBI" id="CHEBI:43474"/>
        <dbReference type="ChEBI" id="CHEBI:57590"/>
        <dbReference type="ChEBI" id="CHEBI:57926"/>
        <dbReference type="EC" id="4.2.3.1"/>
    </reaction>
</comment>
<dbReference type="CDD" id="cd01560">
    <property type="entry name" value="Thr-synth_2"/>
    <property type="match status" value="1"/>
</dbReference>
<dbReference type="Gene3D" id="3.40.50.1100">
    <property type="match status" value="2"/>
</dbReference>
<dbReference type="RefSeq" id="WP_307352806.1">
    <property type="nucleotide sequence ID" value="NZ_JAUSVS010000013.1"/>
</dbReference>
<dbReference type="Pfam" id="PF24857">
    <property type="entry name" value="THR4_C"/>
    <property type="match status" value="1"/>
</dbReference>
<sequence>MNYISTRSGCGPDSPPIGFLDAVLAGLAPDGGLYVPQTWPAFTPEEIAAFGGKPYHQVAAAVLGRFAGDEIPADVLGDMCREAYDSFSHAATAPLKQLYPDTYLLELFHGPTLAFKDVAMQLLGRLYDYALKRQGRKITILAATSGDTGGAAVEAFRGRSNVNIVVLFPDGRISEVQRRFMTTATEANVRCVAVQGTFDDCQGILKAAFQDDQFRTAVDLSAVNSINFARIAAQCVYYFTAAVALGAPATSPAFVVPTGNFGDAFAGYVAHAMGLPISRILTATNSNDIVARAFTEGRYSRGVVAPTQSPAMDIQVASNFERLYFECARRDGLETGRAFQAFASTGGLDIPPAALAAMRDLFAGASVSETDTSAAMVSTLNETGELIDPHTAVAVAAARRLGSPSPYAPQIVLSTAHPAKFTEAVHAATGVIPPSPRGAGELAARPERFDRLPADGEAVKAYVRDFAIG</sequence>
<dbReference type="EMBL" id="JAUSVS010000013">
    <property type="protein sequence ID" value="MDQ0466671.1"/>
    <property type="molecule type" value="Genomic_DNA"/>
</dbReference>
<evidence type="ECO:0000256" key="10">
    <source>
        <dbReference type="ARBA" id="ARBA00049144"/>
    </source>
</evidence>
<dbReference type="InterPro" id="IPR037158">
    <property type="entry name" value="Thr_synth_N_sf"/>
</dbReference>
<evidence type="ECO:0000259" key="13">
    <source>
        <dbReference type="Pfam" id="PF14821"/>
    </source>
</evidence>
<dbReference type="Proteomes" id="UP001228905">
    <property type="component" value="Unassembled WGS sequence"/>
</dbReference>
<dbReference type="InterPro" id="IPR004450">
    <property type="entry name" value="Thr_synthase-like"/>
</dbReference>
<evidence type="ECO:0000256" key="3">
    <source>
        <dbReference type="ARBA" id="ARBA00005517"/>
    </source>
</evidence>
<dbReference type="Pfam" id="PF00291">
    <property type="entry name" value="PALP"/>
    <property type="match status" value="1"/>
</dbReference>
<evidence type="ECO:0000313" key="14">
    <source>
        <dbReference type="EMBL" id="MDQ0466671.1"/>
    </source>
</evidence>
<proteinExistence type="inferred from homology"/>
<evidence type="ECO:0000256" key="7">
    <source>
        <dbReference type="ARBA" id="ARBA00022697"/>
    </source>
</evidence>
<evidence type="ECO:0000256" key="6">
    <source>
        <dbReference type="ARBA" id="ARBA00022605"/>
    </source>
</evidence>
<dbReference type="PROSITE" id="PS00165">
    <property type="entry name" value="DEHYDRATASE_SER_THR"/>
    <property type="match status" value="1"/>
</dbReference>
<dbReference type="Pfam" id="PF14821">
    <property type="entry name" value="Thr_synth_N"/>
    <property type="match status" value="1"/>
</dbReference>
<dbReference type="InterPro" id="IPR001926">
    <property type="entry name" value="TrpB-like_PALP"/>
</dbReference>
<evidence type="ECO:0000256" key="4">
    <source>
        <dbReference type="ARBA" id="ARBA00013028"/>
    </source>
</evidence>